<dbReference type="AlphaFoldDB" id="A0A3D3RDF8"/>
<evidence type="ECO:0000313" key="2">
    <source>
        <dbReference type="Proteomes" id="UP000263642"/>
    </source>
</evidence>
<dbReference type="Proteomes" id="UP000263642">
    <property type="component" value="Unassembled WGS sequence"/>
</dbReference>
<sequence length="119" mass="13654">MLYEIREEDGWFKLFLNKKNGLKFKKAFSERRSAEWFVKRYLTHCCLVCLEQNRVYKTVGSGGLYGGGSMHGRGCNGVPHYGRPPAETIVACPECRAKHQVSYNQKISIRPMVLELIPE</sequence>
<name>A0A3D3RDF8_9PLAN</name>
<evidence type="ECO:0000313" key="1">
    <source>
        <dbReference type="EMBL" id="HCO26861.1"/>
    </source>
</evidence>
<comment type="caution">
    <text evidence="1">The sequence shown here is derived from an EMBL/GenBank/DDBJ whole genome shotgun (WGS) entry which is preliminary data.</text>
</comment>
<proteinExistence type="predicted"/>
<accession>A0A3D3RDF8</accession>
<organism evidence="1 2">
    <name type="scientific">Gimesia maris</name>
    <dbReference type="NCBI Taxonomy" id="122"/>
    <lineage>
        <taxon>Bacteria</taxon>
        <taxon>Pseudomonadati</taxon>
        <taxon>Planctomycetota</taxon>
        <taxon>Planctomycetia</taxon>
        <taxon>Planctomycetales</taxon>
        <taxon>Planctomycetaceae</taxon>
        <taxon>Gimesia</taxon>
    </lineage>
</organism>
<reference evidence="1 2" key="1">
    <citation type="journal article" date="2018" name="Nat. Biotechnol.">
        <title>A standardized bacterial taxonomy based on genome phylogeny substantially revises the tree of life.</title>
        <authorList>
            <person name="Parks D.H."/>
            <person name="Chuvochina M."/>
            <person name="Waite D.W."/>
            <person name="Rinke C."/>
            <person name="Skarshewski A."/>
            <person name="Chaumeil P.A."/>
            <person name="Hugenholtz P."/>
        </authorList>
    </citation>
    <scope>NUCLEOTIDE SEQUENCE [LARGE SCALE GENOMIC DNA]</scope>
    <source>
        <strain evidence="1">UBA9375</strain>
    </source>
</reference>
<protein>
    <submittedName>
        <fullName evidence="1">Uncharacterized protein</fullName>
    </submittedName>
</protein>
<dbReference type="EMBL" id="DQAY01000181">
    <property type="protein sequence ID" value="HCO26861.1"/>
    <property type="molecule type" value="Genomic_DNA"/>
</dbReference>
<gene>
    <name evidence="1" type="ORF">DIT97_29055</name>
</gene>